<feature type="transmembrane region" description="Helical" evidence="2">
    <location>
        <begin position="290"/>
        <end position="315"/>
    </location>
</feature>
<feature type="transmembrane region" description="Helical" evidence="2">
    <location>
        <begin position="21"/>
        <end position="41"/>
    </location>
</feature>
<keyword evidence="2" id="KW-0472">Membrane</keyword>
<protein>
    <submittedName>
        <fullName evidence="3">Uncharacterized protein</fullName>
    </submittedName>
</protein>
<evidence type="ECO:0000313" key="4">
    <source>
        <dbReference type="Proteomes" id="UP000314616"/>
    </source>
</evidence>
<feature type="region of interest" description="Disordered" evidence="1">
    <location>
        <begin position="151"/>
        <end position="179"/>
    </location>
</feature>
<dbReference type="EMBL" id="CP040915">
    <property type="protein sequence ID" value="QDC23567.1"/>
    <property type="molecule type" value="Genomic_DNA"/>
</dbReference>
<feature type="transmembrane region" description="Helical" evidence="2">
    <location>
        <begin position="189"/>
        <end position="210"/>
    </location>
</feature>
<organism evidence="3 4">
    <name type="scientific">Georgenia yuyongxinii</name>
    <dbReference type="NCBI Taxonomy" id="2589797"/>
    <lineage>
        <taxon>Bacteria</taxon>
        <taxon>Bacillati</taxon>
        <taxon>Actinomycetota</taxon>
        <taxon>Actinomycetes</taxon>
        <taxon>Micrococcales</taxon>
        <taxon>Bogoriellaceae</taxon>
        <taxon>Georgenia</taxon>
    </lineage>
</organism>
<accession>A0A5B8C0E0</accession>
<evidence type="ECO:0000256" key="1">
    <source>
        <dbReference type="SAM" id="MobiDB-lite"/>
    </source>
</evidence>
<reference evidence="3 4" key="1">
    <citation type="submission" date="2019-05" db="EMBL/GenBank/DDBJ databases">
        <title>Georgenia *** sp. nov., and Georgenia *** sp. nov., isolated from the intestinal contents of plateau pika (Ochotona curzoniae) in the Qinghai-Tibet plateau of China.</title>
        <authorList>
            <person name="Tian Z."/>
        </authorList>
    </citation>
    <scope>NUCLEOTIDE SEQUENCE [LARGE SCALE GENOMIC DNA]</scope>
    <source>
        <strain evidence="3 4">Z443</strain>
    </source>
</reference>
<keyword evidence="2" id="KW-1133">Transmembrane helix</keyword>
<feature type="transmembrane region" description="Helical" evidence="2">
    <location>
        <begin position="123"/>
        <end position="146"/>
    </location>
</feature>
<keyword evidence="2" id="KW-0812">Transmembrane</keyword>
<feature type="transmembrane region" description="Helical" evidence="2">
    <location>
        <begin position="84"/>
        <end position="103"/>
    </location>
</feature>
<feature type="transmembrane region" description="Helical" evidence="2">
    <location>
        <begin position="230"/>
        <end position="250"/>
    </location>
</feature>
<dbReference type="RefSeq" id="WP_139927009.1">
    <property type="nucleotide sequence ID" value="NZ_CP040915.1"/>
</dbReference>
<dbReference type="AlphaFoldDB" id="A0A5B8C0E0"/>
<feature type="transmembrane region" description="Helical" evidence="2">
    <location>
        <begin position="257"/>
        <end position="278"/>
    </location>
</feature>
<gene>
    <name evidence="3" type="ORF">FE374_02035</name>
</gene>
<name>A0A5B8C0E0_9MICO</name>
<proteinExistence type="predicted"/>
<evidence type="ECO:0000256" key="2">
    <source>
        <dbReference type="SAM" id="Phobius"/>
    </source>
</evidence>
<dbReference type="KEGG" id="gyu:FE374_02035"/>
<dbReference type="Proteomes" id="UP000314616">
    <property type="component" value="Chromosome"/>
</dbReference>
<sequence length="334" mass="33507">MSAAQPDTPLSQVGEPPSRRGAHIVGAFVGLVLAPPAIVSLAHGAQELMASPAGEVPLGGWPWLALGTVLLAGIAATAAFASSLALVVAGLWAFLPGLVGGALTRPLLTAPGPLELRSAVSVLAFSGVLLAVGAALLGAALGAHLARRAGRHQEQADAAPEPTVLDQDDETAASPPPPLPPPSRMWAHVLVAVFSLALSPATIILLGRGAGRLSLELGVQGGGQPWQEPSLLLACALLVLVLALVGVSSLGAQLAGWLMYLLPVAVAALAIAGQHWALNVMLRLDSAVGVVAMLGTGGLAILGLVLVLGGAAGHFARRTGRRLERAERAVPVAG</sequence>
<evidence type="ECO:0000313" key="3">
    <source>
        <dbReference type="EMBL" id="QDC23567.1"/>
    </source>
</evidence>
<feature type="transmembrane region" description="Helical" evidence="2">
    <location>
        <begin position="61"/>
        <end position="79"/>
    </location>
</feature>